<dbReference type="SUPFAM" id="SSF55874">
    <property type="entry name" value="ATPase domain of HSP90 chaperone/DNA topoisomerase II/histidine kinase"/>
    <property type="match status" value="1"/>
</dbReference>
<dbReference type="GO" id="GO:0051539">
    <property type="term" value="F:4 iron, 4 sulfur cluster binding"/>
    <property type="evidence" value="ECO:0007669"/>
    <property type="project" value="UniProtKB-KW"/>
</dbReference>
<accession>A0A919V6N4</accession>
<keyword evidence="9" id="KW-0479">Metal-binding</keyword>
<dbReference type="InterPro" id="IPR003594">
    <property type="entry name" value="HATPase_dom"/>
</dbReference>
<evidence type="ECO:0000256" key="17">
    <source>
        <dbReference type="SAM" id="Phobius"/>
    </source>
</evidence>
<keyword evidence="17" id="KW-1133">Transmembrane helix</keyword>
<reference evidence="19" key="1">
    <citation type="submission" date="2021-01" db="EMBL/GenBank/DDBJ databases">
        <title>Whole genome shotgun sequence of Sinosporangium siamense NBRC 109515.</title>
        <authorList>
            <person name="Komaki H."/>
            <person name="Tamura T."/>
        </authorList>
    </citation>
    <scope>NUCLEOTIDE SEQUENCE</scope>
    <source>
        <strain evidence="19">NBRC 109515</strain>
    </source>
</reference>
<feature type="transmembrane region" description="Helical" evidence="17">
    <location>
        <begin position="20"/>
        <end position="40"/>
    </location>
</feature>
<dbReference type="EC" id="2.7.13.3" evidence="4"/>
<evidence type="ECO:0000256" key="11">
    <source>
        <dbReference type="ARBA" id="ARBA00023004"/>
    </source>
</evidence>
<dbReference type="Gene3D" id="3.30.565.10">
    <property type="entry name" value="Histidine kinase-like ATPase, C-terminal domain"/>
    <property type="match status" value="1"/>
</dbReference>
<evidence type="ECO:0000256" key="12">
    <source>
        <dbReference type="ARBA" id="ARBA00023012"/>
    </source>
</evidence>
<evidence type="ECO:0000256" key="9">
    <source>
        <dbReference type="ARBA" id="ARBA00022723"/>
    </source>
</evidence>
<keyword evidence="7" id="KW-0963">Cytoplasm</keyword>
<dbReference type="Pfam" id="PF02518">
    <property type="entry name" value="HATPase_c"/>
    <property type="match status" value="1"/>
</dbReference>
<evidence type="ECO:0000256" key="14">
    <source>
        <dbReference type="ARBA" id="ARBA00024827"/>
    </source>
</evidence>
<evidence type="ECO:0000256" key="3">
    <source>
        <dbReference type="ARBA" id="ARBA00004496"/>
    </source>
</evidence>
<feature type="transmembrane region" description="Helical" evidence="17">
    <location>
        <begin position="107"/>
        <end position="128"/>
    </location>
</feature>
<dbReference type="InterPro" id="IPR050482">
    <property type="entry name" value="Sensor_HK_TwoCompSys"/>
</dbReference>
<dbReference type="GO" id="GO:0046983">
    <property type="term" value="F:protein dimerization activity"/>
    <property type="evidence" value="ECO:0007669"/>
    <property type="project" value="InterPro"/>
</dbReference>
<dbReference type="PIRSF" id="PIRSF037434">
    <property type="entry name" value="STHK_ChrS"/>
    <property type="match status" value="1"/>
</dbReference>
<dbReference type="SMART" id="SM00387">
    <property type="entry name" value="HATPase_c"/>
    <property type="match status" value="1"/>
</dbReference>
<dbReference type="PANTHER" id="PTHR24421">
    <property type="entry name" value="NITRATE/NITRITE SENSOR PROTEIN NARX-RELATED"/>
    <property type="match status" value="1"/>
</dbReference>
<evidence type="ECO:0000256" key="16">
    <source>
        <dbReference type="SAM" id="MobiDB-lite"/>
    </source>
</evidence>
<gene>
    <name evidence="19" type="ORF">Ssi02_28890</name>
</gene>
<keyword evidence="12" id="KW-0902">Two-component regulatory system</keyword>
<keyword evidence="8" id="KW-0808">Transferase</keyword>
<dbReference type="CDD" id="cd16917">
    <property type="entry name" value="HATPase_UhpB-NarQ-NarX-like"/>
    <property type="match status" value="1"/>
</dbReference>
<dbReference type="PROSITE" id="PS51257">
    <property type="entry name" value="PROKAR_LIPOPROTEIN"/>
    <property type="match status" value="1"/>
</dbReference>
<dbReference type="PROSITE" id="PS50109">
    <property type="entry name" value="HIS_KIN"/>
    <property type="match status" value="1"/>
</dbReference>
<dbReference type="GO" id="GO:0016020">
    <property type="term" value="C:membrane"/>
    <property type="evidence" value="ECO:0007669"/>
    <property type="project" value="InterPro"/>
</dbReference>
<comment type="catalytic activity">
    <reaction evidence="1">
        <text>ATP + protein L-histidine = ADP + protein N-phospho-L-histidine.</text>
        <dbReference type="EC" id="2.7.13.3"/>
    </reaction>
</comment>
<dbReference type="GO" id="GO:0046872">
    <property type="term" value="F:metal ion binding"/>
    <property type="evidence" value="ECO:0007669"/>
    <property type="project" value="UniProtKB-KW"/>
</dbReference>
<keyword evidence="11" id="KW-0408">Iron</keyword>
<dbReference type="GO" id="GO:0005737">
    <property type="term" value="C:cytoplasm"/>
    <property type="evidence" value="ECO:0007669"/>
    <property type="project" value="UniProtKB-SubCell"/>
</dbReference>
<evidence type="ECO:0000256" key="6">
    <source>
        <dbReference type="ARBA" id="ARBA00022485"/>
    </source>
</evidence>
<evidence type="ECO:0000256" key="10">
    <source>
        <dbReference type="ARBA" id="ARBA00022777"/>
    </source>
</evidence>
<comment type="cofactor">
    <cofactor evidence="2">
        <name>[4Fe-4S] cluster</name>
        <dbReference type="ChEBI" id="CHEBI:49883"/>
    </cofactor>
</comment>
<dbReference type="GO" id="GO:0000155">
    <property type="term" value="F:phosphorelay sensor kinase activity"/>
    <property type="evidence" value="ECO:0007669"/>
    <property type="project" value="InterPro"/>
</dbReference>
<feature type="transmembrane region" description="Helical" evidence="17">
    <location>
        <begin position="46"/>
        <end position="64"/>
    </location>
</feature>
<dbReference type="Gene3D" id="1.20.5.1930">
    <property type="match status" value="1"/>
</dbReference>
<evidence type="ECO:0000259" key="18">
    <source>
        <dbReference type="PROSITE" id="PS50109"/>
    </source>
</evidence>
<dbReference type="InterPro" id="IPR011712">
    <property type="entry name" value="Sig_transdc_His_kin_sub3_dim/P"/>
</dbReference>
<keyword evidence="20" id="KW-1185">Reference proteome</keyword>
<proteinExistence type="predicted"/>
<dbReference type="AlphaFoldDB" id="A0A919V6N4"/>
<name>A0A919V6N4_9ACTN</name>
<dbReference type="PRINTS" id="PR00344">
    <property type="entry name" value="BCTRLSENSOR"/>
</dbReference>
<feature type="region of interest" description="Disordered" evidence="16">
    <location>
        <begin position="352"/>
        <end position="385"/>
    </location>
</feature>
<comment type="function">
    <text evidence="14">Member of the two-component regulatory system NreB/NreC involved in the control of dissimilatory nitrate/nitrite reduction in response to oxygen. NreB functions as a direct oxygen sensor histidine kinase which is autophosphorylated, in the absence of oxygen, probably at the conserved histidine residue, and transfers its phosphate group probably to a conserved aspartate residue of NreC. NreB/NreC activates the expression of the nitrate (narGHJI) and nitrite (nir) reductase operons, as well as the putative nitrate transporter gene narT.</text>
</comment>
<dbReference type="Pfam" id="PF07730">
    <property type="entry name" value="HisKA_3"/>
    <property type="match status" value="1"/>
</dbReference>
<keyword evidence="6" id="KW-0004">4Fe-4S</keyword>
<sequence>MAWLRPEENSERDGRRARWIYLAVAYVLLIASGCLALLNGTPPAEFAPYAVAAALWLPLLFPLYPARGHAIWLRWGYYIVLVALATALVSTSAFFAAFSAIGYSLAFALFSSWWSMVGVALTAIGTVIAQSEGSGNLSMLTVMLGVTLPLLFAGWAVGVESERRKTLIGRLTAANARITAAAEENAALQAELVMRAREAGVLDERRRLAREIHDAVAQGLIALITQLRAADLTKDDPAEWRRHMDNVNMLAQQSLGAARRSVRALRPEQLERSHLPEAVADLAEQWAATESVSLITEITGTPRPLATAVEVTLFRVAQEALANVSKHAGARRVALTLSYLDDDVLLDVRDDGDGFDPAARGREGAGREGSRREGSGREGFGRGGFGLTAMEQRVRGVGGTFAVESVPGEGTAIAVAVPALPREEGST</sequence>
<organism evidence="19 20">
    <name type="scientific">Sinosporangium siamense</name>
    <dbReference type="NCBI Taxonomy" id="1367973"/>
    <lineage>
        <taxon>Bacteria</taxon>
        <taxon>Bacillati</taxon>
        <taxon>Actinomycetota</taxon>
        <taxon>Actinomycetes</taxon>
        <taxon>Streptosporangiales</taxon>
        <taxon>Streptosporangiaceae</taxon>
        <taxon>Sinosporangium</taxon>
    </lineage>
</organism>
<comment type="subcellular location">
    <subcellularLocation>
        <location evidence="3">Cytoplasm</location>
    </subcellularLocation>
</comment>
<evidence type="ECO:0000256" key="15">
    <source>
        <dbReference type="ARBA" id="ARBA00030800"/>
    </source>
</evidence>
<evidence type="ECO:0000256" key="13">
    <source>
        <dbReference type="ARBA" id="ARBA00023014"/>
    </source>
</evidence>
<dbReference type="InterPro" id="IPR005467">
    <property type="entry name" value="His_kinase_dom"/>
</dbReference>
<dbReference type="InterPro" id="IPR004358">
    <property type="entry name" value="Sig_transdc_His_kin-like_C"/>
</dbReference>
<feature type="transmembrane region" description="Helical" evidence="17">
    <location>
        <begin position="76"/>
        <end position="101"/>
    </location>
</feature>
<feature type="transmembrane region" description="Helical" evidence="17">
    <location>
        <begin position="140"/>
        <end position="158"/>
    </location>
</feature>
<feature type="compositionally biased region" description="Basic and acidic residues" evidence="16">
    <location>
        <begin position="359"/>
        <end position="380"/>
    </location>
</feature>
<dbReference type="Proteomes" id="UP000606172">
    <property type="component" value="Unassembled WGS sequence"/>
</dbReference>
<evidence type="ECO:0000256" key="1">
    <source>
        <dbReference type="ARBA" id="ARBA00000085"/>
    </source>
</evidence>
<dbReference type="PANTHER" id="PTHR24421:SF62">
    <property type="entry name" value="SENSORY TRANSDUCTION HISTIDINE KINASE"/>
    <property type="match status" value="1"/>
</dbReference>
<dbReference type="EMBL" id="BOOW01000018">
    <property type="protein sequence ID" value="GII92658.1"/>
    <property type="molecule type" value="Genomic_DNA"/>
</dbReference>
<evidence type="ECO:0000313" key="19">
    <source>
        <dbReference type="EMBL" id="GII92658.1"/>
    </source>
</evidence>
<evidence type="ECO:0000256" key="8">
    <source>
        <dbReference type="ARBA" id="ARBA00022679"/>
    </source>
</evidence>
<protein>
    <recommendedName>
        <fullName evidence="5">Oxygen sensor histidine kinase NreB</fullName>
        <ecNumber evidence="4">2.7.13.3</ecNumber>
    </recommendedName>
    <alternativeName>
        <fullName evidence="15">Nitrogen regulation protein B</fullName>
    </alternativeName>
</protein>
<evidence type="ECO:0000256" key="2">
    <source>
        <dbReference type="ARBA" id="ARBA00001966"/>
    </source>
</evidence>
<keyword evidence="17" id="KW-0472">Membrane</keyword>
<dbReference type="InterPro" id="IPR036890">
    <property type="entry name" value="HATPase_C_sf"/>
</dbReference>
<comment type="caution">
    <text evidence="19">The sequence shown here is derived from an EMBL/GenBank/DDBJ whole genome shotgun (WGS) entry which is preliminary data.</text>
</comment>
<evidence type="ECO:0000256" key="5">
    <source>
        <dbReference type="ARBA" id="ARBA00017322"/>
    </source>
</evidence>
<feature type="domain" description="Histidine kinase" evidence="18">
    <location>
        <begin position="244"/>
        <end position="421"/>
    </location>
</feature>
<keyword evidence="13" id="KW-0411">Iron-sulfur</keyword>
<keyword evidence="17" id="KW-0812">Transmembrane</keyword>
<dbReference type="InterPro" id="IPR017205">
    <property type="entry name" value="Sig_transdc_His_kinase_ChrS"/>
</dbReference>
<evidence type="ECO:0000256" key="4">
    <source>
        <dbReference type="ARBA" id="ARBA00012438"/>
    </source>
</evidence>
<evidence type="ECO:0000313" key="20">
    <source>
        <dbReference type="Proteomes" id="UP000606172"/>
    </source>
</evidence>
<keyword evidence="10 19" id="KW-0418">Kinase</keyword>
<evidence type="ECO:0000256" key="7">
    <source>
        <dbReference type="ARBA" id="ARBA00022490"/>
    </source>
</evidence>